<protein>
    <submittedName>
        <fullName evidence="1">Uncharacterized protein</fullName>
    </submittedName>
</protein>
<sequence length="103" mass="11569">MKAKSGILPEAGIQRHKMANTQKVTANPNLFIMLKSRKLAPCSRPSGKRKPRTPNPTYIPKIKLPKLVPLPSRCYDARGDELSFSDAHLRLNITYIVRWCGLG</sequence>
<dbReference type="EMBL" id="BPLR01018035">
    <property type="protein sequence ID" value="GIY96351.1"/>
    <property type="molecule type" value="Genomic_DNA"/>
</dbReference>
<organism evidence="1 2">
    <name type="scientific">Caerostris extrusa</name>
    <name type="common">Bark spider</name>
    <name type="synonym">Caerostris bankana</name>
    <dbReference type="NCBI Taxonomy" id="172846"/>
    <lineage>
        <taxon>Eukaryota</taxon>
        <taxon>Metazoa</taxon>
        <taxon>Ecdysozoa</taxon>
        <taxon>Arthropoda</taxon>
        <taxon>Chelicerata</taxon>
        <taxon>Arachnida</taxon>
        <taxon>Araneae</taxon>
        <taxon>Araneomorphae</taxon>
        <taxon>Entelegynae</taxon>
        <taxon>Araneoidea</taxon>
        <taxon>Araneidae</taxon>
        <taxon>Caerostris</taxon>
    </lineage>
</organism>
<gene>
    <name evidence="1" type="ORF">CEXT_501681</name>
</gene>
<evidence type="ECO:0000313" key="2">
    <source>
        <dbReference type="Proteomes" id="UP001054945"/>
    </source>
</evidence>
<name>A0AAV4XMF4_CAEEX</name>
<proteinExistence type="predicted"/>
<accession>A0AAV4XMF4</accession>
<evidence type="ECO:0000313" key="1">
    <source>
        <dbReference type="EMBL" id="GIY96351.1"/>
    </source>
</evidence>
<comment type="caution">
    <text evidence="1">The sequence shown here is derived from an EMBL/GenBank/DDBJ whole genome shotgun (WGS) entry which is preliminary data.</text>
</comment>
<dbReference type="Proteomes" id="UP001054945">
    <property type="component" value="Unassembled WGS sequence"/>
</dbReference>
<dbReference type="AlphaFoldDB" id="A0AAV4XMF4"/>
<keyword evidence="2" id="KW-1185">Reference proteome</keyword>
<reference evidence="1 2" key="1">
    <citation type="submission" date="2021-06" db="EMBL/GenBank/DDBJ databases">
        <title>Caerostris extrusa draft genome.</title>
        <authorList>
            <person name="Kono N."/>
            <person name="Arakawa K."/>
        </authorList>
    </citation>
    <scope>NUCLEOTIDE SEQUENCE [LARGE SCALE GENOMIC DNA]</scope>
</reference>